<dbReference type="PANTHER" id="PTHR31637">
    <property type="entry name" value="2,3-BISPHOSPHOGLYCERATE-INDEPENDENT PHOSPHOGLYCERATE MUTASE"/>
    <property type="match status" value="1"/>
</dbReference>
<feature type="non-terminal residue" evidence="2">
    <location>
        <position position="76"/>
    </location>
</feature>
<dbReference type="AlphaFoldDB" id="A0A0F9C0R8"/>
<dbReference type="Pfam" id="PF01676">
    <property type="entry name" value="Metalloenzyme"/>
    <property type="match status" value="1"/>
</dbReference>
<dbReference type="InterPro" id="IPR005995">
    <property type="entry name" value="Pgm_bpd_ind"/>
</dbReference>
<dbReference type="EMBL" id="LAZR01038346">
    <property type="protein sequence ID" value="KKL19802.1"/>
    <property type="molecule type" value="Genomic_DNA"/>
</dbReference>
<dbReference type="GO" id="GO:0004619">
    <property type="term" value="F:phosphoglycerate mutase activity"/>
    <property type="evidence" value="ECO:0007669"/>
    <property type="project" value="InterPro"/>
</dbReference>
<feature type="domain" description="Metalloenzyme" evidence="1">
    <location>
        <begin position="3"/>
        <end position="68"/>
    </location>
</feature>
<dbReference type="Gene3D" id="3.40.720.10">
    <property type="entry name" value="Alkaline Phosphatase, subunit A"/>
    <property type="match status" value="1"/>
</dbReference>
<evidence type="ECO:0000259" key="1">
    <source>
        <dbReference type="Pfam" id="PF01676"/>
    </source>
</evidence>
<dbReference type="GO" id="GO:0006007">
    <property type="term" value="P:glucose catabolic process"/>
    <property type="evidence" value="ECO:0007669"/>
    <property type="project" value="InterPro"/>
</dbReference>
<protein>
    <recommendedName>
        <fullName evidence="1">Metalloenzyme domain-containing protein</fullName>
    </recommendedName>
</protein>
<dbReference type="GO" id="GO:0030145">
    <property type="term" value="F:manganese ion binding"/>
    <property type="evidence" value="ECO:0007669"/>
    <property type="project" value="TreeGrafter"/>
</dbReference>
<gene>
    <name evidence="2" type="ORF">LCGC14_2461790</name>
</gene>
<dbReference type="InterPro" id="IPR017850">
    <property type="entry name" value="Alkaline_phosphatase_core_sf"/>
</dbReference>
<evidence type="ECO:0000313" key="2">
    <source>
        <dbReference type="EMBL" id="KKL19802.1"/>
    </source>
</evidence>
<sequence>MQKSVVLIIRDGWGINPNTDHNAVKNALTPNIDSLLKEYPNTMLEASGKAVGLPEGYQGSSEVGHLNMGAGRIVEQ</sequence>
<reference evidence="2" key="1">
    <citation type="journal article" date="2015" name="Nature">
        <title>Complex archaea that bridge the gap between prokaryotes and eukaryotes.</title>
        <authorList>
            <person name="Spang A."/>
            <person name="Saw J.H."/>
            <person name="Jorgensen S.L."/>
            <person name="Zaremba-Niedzwiedzka K."/>
            <person name="Martijn J."/>
            <person name="Lind A.E."/>
            <person name="van Eijk R."/>
            <person name="Schleper C."/>
            <person name="Guy L."/>
            <person name="Ettema T.J."/>
        </authorList>
    </citation>
    <scope>NUCLEOTIDE SEQUENCE</scope>
</reference>
<proteinExistence type="predicted"/>
<dbReference type="InterPro" id="IPR006124">
    <property type="entry name" value="Metalloenzyme"/>
</dbReference>
<dbReference type="SUPFAM" id="SSF53649">
    <property type="entry name" value="Alkaline phosphatase-like"/>
    <property type="match status" value="1"/>
</dbReference>
<comment type="caution">
    <text evidence="2">The sequence shown here is derived from an EMBL/GenBank/DDBJ whole genome shotgun (WGS) entry which is preliminary data.</text>
</comment>
<name>A0A0F9C0R8_9ZZZZ</name>
<dbReference type="PANTHER" id="PTHR31637:SF0">
    <property type="entry name" value="2,3-BISPHOSPHOGLYCERATE-INDEPENDENT PHOSPHOGLYCERATE MUTASE"/>
    <property type="match status" value="1"/>
</dbReference>
<accession>A0A0F9C0R8</accession>
<organism evidence="2">
    <name type="scientific">marine sediment metagenome</name>
    <dbReference type="NCBI Taxonomy" id="412755"/>
    <lineage>
        <taxon>unclassified sequences</taxon>
        <taxon>metagenomes</taxon>
        <taxon>ecological metagenomes</taxon>
    </lineage>
</organism>